<organism evidence="1 2">
    <name type="scientific">Nonomuraea rhodomycinica</name>
    <dbReference type="NCBI Taxonomy" id="1712872"/>
    <lineage>
        <taxon>Bacteria</taxon>
        <taxon>Bacillati</taxon>
        <taxon>Actinomycetota</taxon>
        <taxon>Actinomycetes</taxon>
        <taxon>Streptosporangiales</taxon>
        <taxon>Streptosporangiaceae</taxon>
        <taxon>Nonomuraea</taxon>
    </lineage>
</organism>
<reference evidence="1 2" key="1">
    <citation type="submission" date="2020-06" db="EMBL/GenBank/DDBJ databases">
        <authorList>
            <person name="Chanama M."/>
        </authorList>
    </citation>
    <scope>NUCLEOTIDE SEQUENCE [LARGE SCALE GENOMIC DNA]</scope>
    <source>
        <strain evidence="1 2">TBRC6557</strain>
    </source>
</reference>
<sequence length="296" mass="31909">MAGDEVFTTALYEVGGLAVMKTLGKIGPSWASTMARIDLAGKLARPAAGAAAIWIMAQPWDDEQITKVWNDWRTVNLKLMHLRTREWDGKLQAIKDAWPEGEDRKAFDEFAAVVYQEIQQFETAAMQMAAAVQNAQSDIHKIVNNAGIMVDVLLGLIILSELFQLVGKQISQAGASLAARASAMVAGNPATLAVKVAMTKAAHQMVTTGARMQSTATATKDTHAMLLMGTTVNAVTGIMAALIFSLGNLSALHSADNQFPRPQANLDSNGNDGKMDFDDIRRRSVQKSGSEGWSYI</sequence>
<keyword evidence="2" id="KW-1185">Reference proteome</keyword>
<dbReference type="RefSeq" id="WP_175603404.1">
    <property type="nucleotide sequence ID" value="NZ_JABWGO010000007.1"/>
</dbReference>
<dbReference type="EMBL" id="JABWGO010000007">
    <property type="protein sequence ID" value="NUW43909.1"/>
    <property type="molecule type" value="Genomic_DNA"/>
</dbReference>
<dbReference type="Proteomes" id="UP000546126">
    <property type="component" value="Unassembled WGS sequence"/>
</dbReference>
<protein>
    <submittedName>
        <fullName evidence="1">Uncharacterized protein</fullName>
    </submittedName>
</protein>
<proteinExistence type="predicted"/>
<gene>
    <name evidence="1" type="ORF">HT134_27830</name>
</gene>
<dbReference type="AlphaFoldDB" id="A0A7Y6MEN6"/>
<name>A0A7Y6MEN6_9ACTN</name>
<comment type="caution">
    <text evidence="1">The sequence shown here is derived from an EMBL/GenBank/DDBJ whole genome shotgun (WGS) entry which is preliminary data.</text>
</comment>
<evidence type="ECO:0000313" key="2">
    <source>
        <dbReference type="Proteomes" id="UP000546126"/>
    </source>
</evidence>
<evidence type="ECO:0000313" key="1">
    <source>
        <dbReference type="EMBL" id="NUW43909.1"/>
    </source>
</evidence>
<accession>A0A7Y6MEN6</accession>